<name>A0ACC1RLY8_9HYPO</name>
<keyword evidence="2" id="KW-1185">Reference proteome</keyword>
<organism evidence="1 2">
    <name type="scientific">Fusarium decemcellulare</name>
    <dbReference type="NCBI Taxonomy" id="57161"/>
    <lineage>
        <taxon>Eukaryota</taxon>
        <taxon>Fungi</taxon>
        <taxon>Dikarya</taxon>
        <taxon>Ascomycota</taxon>
        <taxon>Pezizomycotina</taxon>
        <taxon>Sordariomycetes</taxon>
        <taxon>Hypocreomycetidae</taxon>
        <taxon>Hypocreales</taxon>
        <taxon>Nectriaceae</taxon>
        <taxon>Fusarium</taxon>
        <taxon>Fusarium decemcellulare species complex</taxon>
    </lineage>
</organism>
<evidence type="ECO:0000313" key="1">
    <source>
        <dbReference type="EMBL" id="KAJ3520244.1"/>
    </source>
</evidence>
<evidence type="ECO:0000313" key="2">
    <source>
        <dbReference type="Proteomes" id="UP001148629"/>
    </source>
</evidence>
<proteinExistence type="predicted"/>
<comment type="caution">
    <text evidence="1">The sequence shown here is derived from an EMBL/GenBank/DDBJ whole genome shotgun (WGS) entry which is preliminary data.</text>
</comment>
<dbReference type="EMBL" id="JANRMS010002946">
    <property type="protein sequence ID" value="KAJ3520244.1"/>
    <property type="molecule type" value="Genomic_DNA"/>
</dbReference>
<gene>
    <name evidence="1" type="ORF">NM208_g13790</name>
</gene>
<accession>A0ACC1RLY8</accession>
<reference evidence="1" key="1">
    <citation type="submission" date="2022-08" db="EMBL/GenBank/DDBJ databases">
        <title>Genome Sequence of Fusarium decemcellulare.</title>
        <authorList>
            <person name="Buettner E."/>
        </authorList>
    </citation>
    <scope>NUCLEOTIDE SEQUENCE</scope>
    <source>
        <strain evidence="1">Babe19</strain>
    </source>
</reference>
<protein>
    <submittedName>
        <fullName evidence="1">Uncharacterized protein</fullName>
    </submittedName>
</protein>
<dbReference type="Proteomes" id="UP001148629">
    <property type="component" value="Unassembled WGS sequence"/>
</dbReference>
<sequence>MVVRQRELVHHIWLDIELPRYPCGTCNRKSSHSLNPQGVWSRKDAVVIGNAICKLFGALRAWKTRHNLTLELNAYSPTDSEHWFKDWYVSTDHEGEYQEQVEPRWDDELHVWPKEPDHRHPVGLEIEKLFHTFDIIIRESLPLVGAVDRLVIRRQLRRCIRPKSLQPIWSRLPRLEEIIYEPWRVWSMNSAPSANKEFQVLVSSGLPKSLKRLSLFEDFNEKISHLFNNPPWSRVQVVRVPNPTVGAALAHKSLDLEQLSVSYMVNAEDFFHTCMPTWTWQHLQSLALTSQYLKESQKHKGISDLLYRAGKVALQMPRLHTFVLWNGTKGNACAFVYQNTGEYPEITWRGTWNLELSPVIVEVWQRLTSEIHSRQIRVKTELIWDDIRSHGDAIHHLNLPTQVVHPASLWQIRREGALEMRGTNA</sequence>